<dbReference type="EMBL" id="JALJAT010000001">
    <property type="protein sequence ID" value="KAK4476165.1"/>
    <property type="molecule type" value="Genomic_DNA"/>
</dbReference>
<feature type="region of interest" description="Disordered" evidence="1">
    <location>
        <begin position="1"/>
        <end position="161"/>
    </location>
</feature>
<evidence type="ECO:0000313" key="2">
    <source>
        <dbReference type="EMBL" id="KAK4476165.1"/>
    </source>
</evidence>
<gene>
    <name evidence="2" type="ORF">MN116_001381</name>
</gene>
<feature type="compositionally biased region" description="Low complexity" evidence="1">
    <location>
        <begin position="136"/>
        <end position="150"/>
    </location>
</feature>
<sequence length="161" mass="17656">MMDSHSNIKNVCELPSSPSKRPADRPLGGIALFGPGNEVFGEMKSRFKLKSPGHSDTKESSSEIPTNLSGEQQESSYDNTSSSMSLNSSPRSSMLNYSEHFESKTVSDILLKRARKPPTRKPTLRCRSDNPDRQSLDSSSVPSVSHSKISNGLTEFFNSNS</sequence>
<name>A0AAE1ZL87_SCHME</name>
<dbReference type="Proteomes" id="UP001292079">
    <property type="component" value="Unassembled WGS sequence"/>
</dbReference>
<protein>
    <submittedName>
        <fullName evidence="2">Uncharacterized protein</fullName>
    </submittedName>
</protein>
<dbReference type="AlphaFoldDB" id="A0AAE1ZL87"/>
<keyword evidence="3" id="KW-1185">Reference proteome</keyword>
<evidence type="ECO:0000313" key="3">
    <source>
        <dbReference type="Proteomes" id="UP001292079"/>
    </source>
</evidence>
<feature type="compositionally biased region" description="Basic and acidic residues" evidence="1">
    <location>
        <begin position="126"/>
        <end position="135"/>
    </location>
</feature>
<reference evidence="2" key="2">
    <citation type="journal article" date="2023" name="Infect Dis Poverty">
        <title>Chromosome-scale genome of the human blood fluke Schistosoma mekongi and its implications for public health.</title>
        <authorList>
            <person name="Zhou M."/>
            <person name="Xu L."/>
            <person name="Xu D."/>
            <person name="Chen W."/>
            <person name="Khan J."/>
            <person name="Hu Y."/>
            <person name="Huang H."/>
            <person name="Wei H."/>
            <person name="Zhang Y."/>
            <person name="Chusongsang P."/>
            <person name="Tanasarnprasert K."/>
            <person name="Hu X."/>
            <person name="Limpanont Y."/>
            <person name="Lv Z."/>
        </authorList>
    </citation>
    <scope>NUCLEOTIDE SEQUENCE</scope>
    <source>
        <strain evidence="2">LV_2022a</strain>
    </source>
</reference>
<feature type="compositionally biased region" description="Low complexity" evidence="1">
    <location>
        <begin position="75"/>
        <end position="93"/>
    </location>
</feature>
<organism evidence="2 3">
    <name type="scientific">Schistosoma mekongi</name>
    <name type="common">Parasitic worm</name>
    <dbReference type="NCBI Taxonomy" id="38744"/>
    <lineage>
        <taxon>Eukaryota</taxon>
        <taxon>Metazoa</taxon>
        <taxon>Spiralia</taxon>
        <taxon>Lophotrochozoa</taxon>
        <taxon>Platyhelminthes</taxon>
        <taxon>Trematoda</taxon>
        <taxon>Digenea</taxon>
        <taxon>Strigeidida</taxon>
        <taxon>Schistosomatoidea</taxon>
        <taxon>Schistosomatidae</taxon>
        <taxon>Schistosoma</taxon>
    </lineage>
</organism>
<proteinExistence type="predicted"/>
<accession>A0AAE1ZL87</accession>
<feature type="compositionally biased region" description="Basic residues" evidence="1">
    <location>
        <begin position="112"/>
        <end position="124"/>
    </location>
</feature>
<reference evidence="2" key="1">
    <citation type="submission" date="2022-04" db="EMBL/GenBank/DDBJ databases">
        <authorList>
            <person name="Xu L."/>
            <person name="Lv Z."/>
        </authorList>
    </citation>
    <scope>NUCLEOTIDE SEQUENCE</scope>
    <source>
        <strain evidence="2">LV_2022a</strain>
    </source>
</reference>
<comment type="caution">
    <text evidence="2">The sequence shown here is derived from an EMBL/GenBank/DDBJ whole genome shotgun (WGS) entry which is preliminary data.</text>
</comment>
<evidence type="ECO:0000256" key="1">
    <source>
        <dbReference type="SAM" id="MobiDB-lite"/>
    </source>
</evidence>
<feature type="compositionally biased region" description="Polar residues" evidence="1">
    <location>
        <begin position="151"/>
        <end position="161"/>
    </location>
</feature>
<feature type="compositionally biased region" description="Polar residues" evidence="1">
    <location>
        <begin position="62"/>
        <end position="74"/>
    </location>
</feature>